<organism evidence="1 2">
    <name type="scientific">Jiella mangrovi</name>
    <dbReference type="NCBI Taxonomy" id="2821407"/>
    <lineage>
        <taxon>Bacteria</taxon>
        <taxon>Pseudomonadati</taxon>
        <taxon>Pseudomonadota</taxon>
        <taxon>Alphaproteobacteria</taxon>
        <taxon>Hyphomicrobiales</taxon>
        <taxon>Aurantimonadaceae</taxon>
        <taxon>Jiella</taxon>
    </lineage>
</organism>
<evidence type="ECO:0000313" key="1">
    <source>
        <dbReference type="EMBL" id="MBP0614119.1"/>
    </source>
</evidence>
<dbReference type="Gene3D" id="3.40.30.10">
    <property type="entry name" value="Glutaredoxin"/>
    <property type="match status" value="1"/>
</dbReference>
<protein>
    <submittedName>
        <fullName evidence="1">Uncharacterized protein</fullName>
    </submittedName>
</protein>
<proteinExistence type="predicted"/>
<dbReference type="RefSeq" id="WP_209592521.1">
    <property type="nucleotide sequence ID" value="NZ_JAGJCF010000001.1"/>
</dbReference>
<keyword evidence="2" id="KW-1185">Reference proteome</keyword>
<evidence type="ECO:0000313" key="2">
    <source>
        <dbReference type="Proteomes" id="UP000678276"/>
    </source>
</evidence>
<dbReference type="EMBL" id="JAGJCF010000001">
    <property type="protein sequence ID" value="MBP0614119.1"/>
    <property type="molecule type" value="Genomic_DNA"/>
</dbReference>
<name>A0ABS4BDH2_9HYPH</name>
<gene>
    <name evidence="1" type="ORF">J6595_00765</name>
</gene>
<accession>A0ABS4BDH2</accession>
<sequence length="71" mass="8195">MPAIFTPTFVVIRDDGREIGRLEGCPGERWFYPEIEVLMDGRETKAGETAEGFRAPWERRLKGRGWSLPTR</sequence>
<reference evidence="1 2" key="1">
    <citation type="submission" date="2021-04" db="EMBL/GenBank/DDBJ databases">
        <title>Whole genome sequence of Jiella sp. KSK16Y-1.</title>
        <authorList>
            <person name="Tuo L."/>
        </authorList>
    </citation>
    <scope>NUCLEOTIDE SEQUENCE [LARGE SCALE GENOMIC DNA]</scope>
    <source>
        <strain evidence="1 2">KSK16Y-1</strain>
    </source>
</reference>
<comment type="caution">
    <text evidence="1">The sequence shown here is derived from an EMBL/GenBank/DDBJ whole genome shotgun (WGS) entry which is preliminary data.</text>
</comment>
<dbReference type="Proteomes" id="UP000678276">
    <property type="component" value="Unassembled WGS sequence"/>
</dbReference>